<protein>
    <submittedName>
        <fullName evidence="2">Aminotransferase class I/II-fold pyridoxal phosphate-dependent enzyme</fullName>
    </submittedName>
</protein>
<dbReference type="InterPro" id="IPR004839">
    <property type="entry name" value="Aminotransferase_I/II_large"/>
</dbReference>
<dbReference type="Gene3D" id="3.40.640.10">
    <property type="entry name" value="Type I PLP-dependent aspartate aminotransferase-like (Major domain)"/>
    <property type="match status" value="1"/>
</dbReference>
<name>A0ABR9TZ47_9NOSO</name>
<dbReference type="Pfam" id="PF00155">
    <property type="entry name" value="Aminotran_1_2"/>
    <property type="match status" value="1"/>
</dbReference>
<proteinExistence type="predicted"/>
<keyword evidence="2" id="KW-0808">Transferase</keyword>
<reference evidence="2 3" key="1">
    <citation type="submission" date="2020-10" db="EMBL/GenBank/DDBJ databases">
        <authorList>
            <person name="Castelo-Branco R."/>
            <person name="Eusebio N."/>
            <person name="Adriana R."/>
            <person name="Vieira A."/>
            <person name="Brugerolle De Fraissinette N."/>
            <person name="Rezende De Castro R."/>
            <person name="Schneider M.P."/>
            <person name="Vasconcelos V."/>
            <person name="Leao P.N."/>
        </authorList>
    </citation>
    <scope>NUCLEOTIDE SEQUENCE [LARGE SCALE GENOMIC DNA]</scope>
    <source>
        <strain evidence="2 3">LEGE 07299</strain>
    </source>
</reference>
<dbReference type="Gene3D" id="3.90.1150.10">
    <property type="entry name" value="Aspartate Aminotransferase, domain 1"/>
    <property type="match status" value="1"/>
</dbReference>
<dbReference type="SUPFAM" id="SSF53383">
    <property type="entry name" value="PLP-dependent transferases"/>
    <property type="match status" value="1"/>
</dbReference>
<dbReference type="EMBL" id="JADEXF010000352">
    <property type="protein sequence ID" value="MBE9105712.1"/>
    <property type="molecule type" value="Genomic_DNA"/>
</dbReference>
<evidence type="ECO:0000259" key="1">
    <source>
        <dbReference type="Pfam" id="PF00155"/>
    </source>
</evidence>
<dbReference type="PANTHER" id="PTHR42691">
    <property type="entry name" value="ASPARTATE AMINOTRANSFERASE YHDR-RELATED"/>
    <property type="match status" value="1"/>
</dbReference>
<keyword evidence="3" id="KW-1185">Reference proteome</keyword>
<dbReference type="PANTHER" id="PTHR42691:SF1">
    <property type="entry name" value="ASPARTATE AMINOTRANSFERASE YHDR-RELATED"/>
    <property type="match status" value="1"/>
</dbReference>
<dbReference type="GO" id="GO:0008483">
    <property type="term" value="F:transaminase activity"/>
    <property type="evidence" value="ECO:0007669"/>
    <property type="project" value="UniProtKB-KW"/>
</dbReference>
<dbReference type="CDD" id="cd00609">
    <property type="entry name" value="AAT_like"/>
    <property type="match status" value="1"/>
</dbReference>
<keyword evidence="2" id="KW-0032">Aminotransferase</keyword>
<organism evidence="2 3">
    <name type="scientific">Nostoc cf. edaphicum LEGE 07299</name>
    <dbReference type="NCBI Taxonomy" id="2777974"/>
    <lineage>
        <taxon>Bacteria</taxon>
        <taxon>Bacillati</taxon>
        <taxon>Cyanobacteriota</taxon>
        <taxon>Cyanophyceae</taxon>
        <taxon>Nostocales</taxon>
        <taxon>Nostocaceae</taxon>
        <taxon>Nostoc</taxon>
    </lineage>
</organism>
<gene>
    <name evidence="2" type="ORF">IQ229_12380</name>
</gene>
<dbReference type="InterPro" id="IPR015421">
    <property type="entry name" value="PyrdxlP-dep_Trfase_major"/>
</dbReference>
<feature type="domain" description="Aminotransferase class I/classII large" evidence="1">
    <location>
        <begin position="49"/>
        <end position="321"/>
    </location>
</feature>
<dbReference type="InterPro" id="IPR015424">
    <property type="entry name" value="PyrdxlP-dep_Trfase"/>
</dbReference>
<dbReference type="Proteomes" id="UP000647836">
    <property type="component" value="Unassembled WGS sequence"/>
</dbReference>
<accession>A0ABR9TZ47</accession>
<comment type="caution">
    <text evidence="2">The sequence shown here is derived from an EMBL/GenBank/DDBJ whole genome shotgun (WGS) entry which is preliminary data.</text>
</comment>
<evidence type="ECO:0000313" key="2">
    <source>
        <dbReference type="EMBL" id="MBE9105712.1"/>
    </source>
</evidence>
<evidence type="ECO:0000313" key="3">
    <source>
        <dbReference type="Proteomes" id="UP000647836"/>
    </source>
</evidence>
<sequence length="336" mass="37651">MPNTTDEGKIHFISPQLLKKLDYQTPISKFYASATYMSRRTEPESLDFSLGDAHEMPPPGFVEALQRWSVPQNSSWYGYKGNIPESRVTVSASLQDKRGISILPEDIFMTNGTIVGLAICLQILAGEGDEVIILTPPWLGYRRMVHFTGAVPVGVPVDTNTFDMNLEAIAEAITERTRAIIVNSPHNPTGKIFSASTLERLATILAEASKLYGKAIYMISDETFSRVVFDNQSCPSPTQFYPFSFLVYGYSKTLMAPGQRIGYIALPSTMPKREEIRRVIAMLQGSAFGWCFPSVLMQYALTDLEKININIEHLQKKRDWMDSSLRGMGYQLHTPD</sequence>
<dbReference type="RefSeq" id="WP_194044078.1">
    <property type="nucleotide sequence ID" value="NZ_JADEXF010000352.1"/>
</dbReference>
<dbReference type="InterPro" id="IPR015422">
    <property type="entry name" value="PyrdxlP-dep_Trfase_small"/>
</dbReference>
<feature type="non-terminal residue" evidence="2">
    <location>
        <position position="336"/>
    </location>
</feature>